<feature type="transmembrane region" description="Helical" evidence="10">
    <location>
        <begin position="343"/>
        <end position="367"/>
    </location>
</feature>
<protein>
    <recommendedName>
        <fullName evidence="9">Multidrug-efflux transporter</fullName>
    </recommendedName>
</protein>
<keyword evidence="7" id="KW-0406">Ion transport</keyword>
<feature type="transmembrane region" description="Helical" evidence="10">
    <location>
        <begin position="239"/>
        <end position="260"/>
    </location>
</feature>
<accession>A0A383U0A6</accession>
<dbReference type="PIRSF" id="PIRSF006603">
    <property type="entry name" value="DinF"/>
    <property type="match status" value="1"/>
</dbReference>
<keyword evidence="4" id="KW-1003">Cell membrane</keyword>
<evidence type="ECO:0000256" key="3">
    <source>
        <dbReference type="ARBA" id="ARBA00022449"/>
    </source>
</evidence>
<evidence type="ECO:0000256" key="10">
    <source>
        <dbReference type="SAM" id="Phobius"/>
    </source>
</evidence>
<dbReference type="GO" id="GO:0006811">
    <property type="term" value="P:monoatomic ion transport"/>
    <property type="evidence" value="ECO:0007669"/>
    <property type="project" value="UniProtKB-KW"/>
</dbReference>
<dbReference type="Proteomes" id="UP000262142">
    <property type="component" value="Unassembled WGS sequence"/>
</dbReference>
<dbReference type="GO" id="GO:0005886">
    <property type="term" value="C:plasma membrane"/>
    <property type="evidence" value="ECO:0007669"/>
    <property type="project" value="UniProtKB-SubCell"/>
</dbReference>
<evidence type="ECO:0000256" key="9">
    <source>
        <dbReference type="ARBA" id="ARBA00031636"/>
    </source>
</evidence>
<gene>
    <name evidence="11" type="primary">mdtK</name>
    <name evidence="11" type="ORF">SAMEA104719789_00888</name>
</gene>
<feature type="transmembrane region" description="Helical" evidence="10">
    <location>
        <begin position="379"/>
        <end position="399"/>
    </location>
</feature>
<feature type="transmembrane region" description="Helical" evidence="10">
    <location>
        <begin position="87"/>
        <end position="108"/>
    </location>
</feature>
<feature type="transmembrane region" description="Helical" evidence="10">
    <location>
        <begin position="405"/>
        <end position="427"/>
    </location>
</feature>
<evidence type="ECO:0000256" key="2">
    <source>
        <dbReference type="ARBA" id="ARBA00022448"/>
    </source>
</evidence>
<dbReference type="AlphaFoldDB" id="A0A383U0A6"/>
<sequence>MLSQAGQILVNIADNVMVGGLGSTWDEVQNPELGTTALGAVALGNSLFFILMVTCLGFTFGMSPLIAQADARGNTQRVVRVFTHGSLLNIGLTIFLMLVMFFVAPIMRSMGQPPEVVEQALPYLRIVTYSMLPLIIFQSLRQLSEGLSLTKTVAIATIIANLMNIVFNYMLIYGNWGMPRLEVEGAAYGTLLSRIIMIFSLLFAMWYNTKSRFYLLQVKLKKLHYFIIKKLIKLGAPSALQMFFEVSAFGLASFICGLAGKEQLAAHQIALNLASTTFMICTGLGVAATIRVGNQKGLKNYTELKGAGWSAIYMVVAFMFLCGLSFVIFRYELPKFYVDDNQVIQIAAGLMSVAALFQLSDGIQVVCMGILRGMEDVNVPAFITFFAYFGLALPLGYYLTVKQEMGAFGMWIGLGLGLTFAAIFLLFRFYQLSRRFILQNHK</sequence>
<dbReference type="InterPro" id="IPR050222">
    <property type="entry name" value="MATE_MdtK"/>
</dbReference>
<name>A0A383U0A6_9FLAO</name>
<dbReference type="EMBL" id="UNSC01000003">
    <property type="protein sequence ID" value="SZD72443.1"/>
    <property type="molecule type" value="Genomic_DNA"/>
</dbReference>
<evidence type="ECO:0000256" key="5">
    <source>
        <dbReference type="ARBA" id="ARBA00022692"/>
    </source>
</evidence>
<keyword evidence="12" id="KW-1185">Reference proteome</keyword>
<dbReference type="CDD" id="cd13131">
    <property type="entry name" value="MATE_NorM_like"/>
    <property type="match status" value="1"/>
</dbReference>
<keyword evidence="2" id="KW-0813">Transport</keyword>
<feature type="transmembrane region" description="Helical" evidence="10">
    <location>
        <begin position="311"/>
        <end position="331"/>
    </location>
</feature>
<evidence type="ECO:0000256" key="1">
    <source>
        <dbReference type="ARBA" id="ARBA00004651"/>
    </source>
</evidence>
<dbReference type="NCBIfam" id="TIGR00797">
    <property type="entry name" value="matE"/>
    <property type="match status" value="1"/>
</dbReference>
<keyword evidence="3" id="KW-0050">Antiport</keyword>
<dbReference type="PANTHER" id="PTHR43298:SF2">
    <property type="entry name" value="FMN_FAD EXPORTER YEEO-RELATED"/>
    <property type="match status" value="1"/>
</dbReference>
<evidence type="ECO:0000313" key="11">
    <source>
        <dbReference type="EMBL" id="SZD72443.1"/>
    </source>
</evidence>
<organism evidence="11 12">
    <name type="scientific">Candidatus Ornithobacterium hominis</name>
    <dbReference type="NCBI Taxonomy" id="2497989"/>
    <lineage>
        <taxon>Bacteria</taxon>
        <taxon>Pseudomonadati</taxon>
        <taxon>Bacteroidota</taxon>
        <taxon>Flavobacteriia</taxon>
        <taxon>Flavobacteriales</taxon>
        <taxon>Weeksellaceae</taxon>
        <taxon>Ornithobacterium</taxon>
    </lineage>
</organism>
<dbReference type="PANTHER" id="PTHR43298">
    <property type="entry name" value="MULTIDRUG RESISTANCE PROTEIN NORM-RELATED"/>
    <property type="match status" value="1"/>
</dbReference>
<proteinExistence type="predicted"/>
<dbReference type="GO" id="GO:0042910">
    <property type="term" value="F:xenobiotic transmembrane transporter activity"/>
    <property type="evidence" value="ECO:0007669"/>
    <property type="project" value="InterPro"/>
</dbReference>
<evidence type="ECO:0000256" key="4">
    <source>
        <dbReference type="ARBA" id="ARBA00022475"/>
    </source>
</evidence>
<feature type="transmembrane region" description="Helical" evidence="10">
    <location>
        <begin position="47"/>
        <end position="67"/>
    </location>
</feature>
<evidence type="ECO:0000256" key="8">
    <source>
        <dbReference type="ARBA" id="ARBA00023136"/>
    </source>
</evidence>
<dbReference type="Pfam" id="PF01554">
    <property type="entry name" value="MatE"/>
    <property type="match status" value="2"/>
</dbReference>
<dbReference type="GO" id="GO:0015297">
    <property type="term" value="F:antiporter activity"/>
    <property type="evidence" value="ECO:0007669"/>
    <property type="project" value="UniProtKB-KW"/>
</dbReference>
<feature type="transmembrane region" description="Helical" evidence="10">
    <location>
        <begin position="152"/>
        <end position="173"/>
    </location>
</feature>
<evidence type="ECO:0000256" key="6">
    <source>
        <dbReference type="ARBA" id="ARBA00022989"/>
    </source>
</evidence>
<comment type="subcellular location">
    <subcellularLocation>
        <location evidence="1">Cell membrane</location>
        <topology evidence="1">Multi-pass membrane protein</topology>
    </subcellularLocation>
</comment>
<keyword evidence="6 10" id="KW-1133">Transmembrane helix</keyword>
<evidence type="ECO:0000313" key="12">
    <source>
        <dbReference type="Proteomes" id="UP000262142"/>
    </source>
</evidence>
<keyword evidence="8 10" id="KW-0472">Membrane</keyword>
<keyword evidence="5 10" id="KW-0812">Transmembrane</keyword>
<dbReference type="InterPro" id="IPR048279">
    <property type="entry name" value="MdtK-like"/>
</dbReference>
<evidence type="ECO:0000256" key="7">
    <source>
        <dbReference type="ARBA" id="ARBA00023065"/>
    </source>
</evidence>
<feature type="transmembrane region" description="Helical" evidence="10">
    <location>
        <begin position="266"/>
        <end position="290"/>
    </location>
</feature>
<dbReference type="InterPro" id="IPR002528">
    <property type="entry name" value="MATE_fam"/>
</dbReference>
<feature type="transmembrane region" description="Helical" evidence="10">
    <location>
        <begin position="185"/>
        <end position="207"/>
    </location>
</feature>
<reference evidence="11 12" key="1">
    <citation type="submission" date="2018-09" db="EMBL/GenBank/DDBJ databases">
        <authorList>
            <consortium name="Pathogen Informatics"/>
        </authorList>
    </citation>
    <scope>NUCLEOTIDE SEQUENCE [LARGE SCALE GENOMIC DNA]</scope>
    <source>
        <strain evidence="11 12">OH-22767</strain>
    </source>
</reference>